<sequence length="85" mass="9987">MEKSKEKETSSTHIEFHVQLNNDLKDGYENGSYHGSEFGQDSEDNDNIFHLSQETKNLEYRELISLQNPKELCIVMRMKKMVHVI</sequence>
<protein>
    <submittedName>
        <fullName evidence="1">Uncharacterized protein</fullName>
    </submittedName>
</protein>
<name>A0A397JKL1_9GLOM</name>
<accession>A0A397JKL1</accession>
<dbReference type="EMBL" id="PQFF01000068">
    <property type="protein sequence ID" value="RHZ85060.1"/>
    <property type="molecule type" value="Genomic_DNA"/>
</dbReference>
<dbReference type="AlphaFoldDB" id="A0A397JKL1"/>
<organism evidence="1 2">
    <name type="scientific">Diversispora epigaea</name>
    <dbReference type="NCBI Taxonomy" id="1348612"/>
    <lineage>
        <taxon>Eukaryota</taxon>
        <taxon>Fungi</taxon>
        <taxon>Fungi incertae sedis</taxon>
        <taxon>Mucoromycota</taxon>
        <taxon>Glomeromycotina</taxon>
        <taxon>Glomeromycetes</taxon>
        <taxon>Diversisporales</taxon>
        <taxon>Diversisporaceae</taxon>
        <taxon>Diversispora</taxon>
    </lineage>
</organism>
<evidence type="ECO:0000313" key="1">
    <source>
        <dbReference type="EMBL" id="RHZ85060.1"/>
    </source>
</evidence>
<keyword evidence="2" id="KW-1185">Reference proteome</keyword>
<evidence type="ECO:0000313" key="2">
    <source>
        <dbReference type="Proteomes" id="UP000266861"/>
    </source>
</evidence>
<proteinExistence type="predicted"/>
<comment type="caution">
    <text evidence="1">The sequence shown here is derived from an EMBL/GenBank/DDBJ whole genome shotgun (WGS) entry which is preliminary data.</text>
</comment>
<reference evidence="1 2" key="1">
    <citation type="submission" date="2018-08" db="EMBL/GenBank/DDBJ databases">
        <title>Genome and evolution of the arbuscular mycorrhizal fungus Diversispora epigaea (formerly Glomus versiforme) and its bacterial endosymbionts.</title>
        <authorList>
            <person name="Sun X."/>
            <person name="Fei Z."/>
            <person name="Harrison M."/>
        </authorList>
    </citation>
    <scope>NUCLEOTIDE SEQUENCE [LARGE SCALE GENOMIC DNA]</scope>
    <source>
        <strain evidence="1 2">IT104</strain>
    </source>
</reference>
<dbReference type="Proteomes" id="UP000266861">
    <property type="component" value="Unassembled WGS sequence"/>
</dbReference>
<gene>
    <name evidence="1" type="ORF">Glove_71g77</name>
</gene>